<keyword evidence="4" id="KW-0916">Viral movement protein</keyword>
<accession>A0A4D7AEN7</accession>
<feature type="region of interest" description="Disordered" evidence="5">
    <location>
        <begin position="456"/>
        <end position="484"/>
    </location>
</feature>
<dbReference type="GO" id="GO:0044423">
    <property type="term" value="C:virion component"/>
    <property type="evidence" value="ECO:0007669"/>
    <property type="project" value="UniProtKB-KW"/>
</dbReference>
<feature type="region of interest" description="Disordered" evidence="5">
    <location>
        <begin position="281"/>
        <end position="300"/>
    </location>
</feature>
<name>A0A4D7AEN7_9SECO</name>
<evidence type="ECO:0000256" key="1">
    <source>
        <dbReference type="ARBA" id="ARBA00004328"/>
    </source>
</evidence>
<dbReference type="InterPro" id="IPR000603">
    <property type="entry name" value="MPV"/>
</dbReference>
<evidence type="ECO:0000256" key="5">
    <source>
        <dbReference type="SAM" id="MobiDB-lite"/>
    </source>
</evidence>
<evidence type="ECO:0000256" key="3">
    <source>
        <dbReference type="ARBA" id="ARBA00022844"/>
    </source>
</evidence>
<dbReference type="SUPFAM" id="SSF88633">
    <property type="entry name" value="Positive stranded ssRNA viruses"/>
    <property type="match status" value="2"/>
</dbReference>
<dbReference type="EMBL" id="MK726319">
    <property type="protein sequence ID" value="QCI56100.1"/>
    <property type="molecule type" value="Genomic_RNA"/>
</dbReference>
<dbReference type="Gene3D" id="2.60.120.20">
    <property type="match status" value="3"/>
</dbReference>
<evidence type="ECO:0000313" key="6">
    <source>
        <dbReference type="EMBL" id="QCI56100.1"/>
    </source>
</evidence>
<dbReference type="InterPro" id="IPR029053">
    <property type="entry name" value="Viral_coat"/>
</dbReference>
<dbReference type="Pfam" id="PF00803">
    <property type="entry name" value="3A"/>
    <property type="match status" value="1"/>
</dbReference>
<protein>
    <submittedName>
        <fullName evidence="6">Polyprotein</fullName>
    </submittedName>
</protein>
<keyword evidence="2" id="KW-0813">Transport</keyword>
<evidence type="ECO:0000256" key="2">
    <source>
        <dbReference type="ARBA" id="ARBA00022448"/>
    </source>
</evidence>
<dbReference type="GO" id="GO:0046740">
    <property type="term" value="P:transport of virus in host, cell to cell"/>
    <property type="evidence" value="ECO:0007669"/>
    <property type="project" value="UniProtKB-KW"/>
</dbReference>
<organism evidence="6">
    <name type="scientific">Tomato marchitez virus</name>
    <dbReference type="NCBI Taxonomy" id="470166"/>
    <lineage>
        <taxon>Viruses</taxon>
        <taxon>Riboviria</taxon>
        <taxon>Orthornavirae</taxon>
        <taxon>Pisuviricota</taxon>
        <taxon>Pisoniviricetes</taxon>
        <taxon>Picornavirales</taxon>
        <taxon>Secoviridae</taxon>
        <taxon>Torradovirus</taxon>
        <taxon>Torradovirus marchitezum</taxon>
    </lineage>
</organism>
<evidence type="ECO:0000256" key="4">
    <source>
        <dbReference type="ARBA" id="ARBA00023031"/>
    </source>
</evidence>
<reference evidence="6" key="1">
    <citation type="submission" date="2019-03" db="EMBL/GenBank/DDBJ databases">
        <title>Synergistic Interection of Torradovirus (ToMarV) and Begomovirus.</title>
        <authorList>
            <person name="Ceniceros-Ojeda E.A."/>
            <person name="Rodriguez-Negrete E.A."/>
            <person name="Lopez-Ruvalcaba L.M."/>
            <person name="Leyva-Lopez N.E."/>
            <person name="Camacho-Beltran E."/>
            <person name="Mendez-Lozano J."/>
        </authorList>
    </citation>
    <scope>NUCLEOTIDE SEQUENCE</scope>
    <source>
        <strain evidence="6">Ahome</strain>
    </source>
</reference>
<proteinExistence type="predicted"/>
<comment type="subcellular location">
    <subcellularLocation>
        <location evidence="1">Virion</location>
    </subcellularLocation>
</comment>
<feature type="compositionally biased region" description="Polar residues" evidence="5">
    <location>
        <begin position="466"/>
        <end position="477"/>
    </location>
</feature>
<sequence length="1191" mass="133155" precursor="true">MTSFQDGLKVGPSSRQQEEASERLISQITAAVEAGNKNLLRKLGMGSYGVLYGSQEKRAMELFDPDDVSKITSLWSTFKHKFVESKDHANLFFHLYGVLFFMVPHVHSGEGRVKISLCSSNDPLSPVIQEKTLSLADGAQAVLMSPSITLPFLKRGPMFYYTLECQNTRAQIPCSVVAIWKQKIDTRSAVYSQQETMSWAIEALNRPQFFQDRQEAAQYIASVYSSGQSTQMALENKSFVGEQLGGTRMDVMNESTMMRSSSLRIPTLKVQSKRFPSMELPAVSTSSLHSTRKETVHDEDDCGGLFPAPKKKGQAFCMSAIWDNLGVESFAHIDFPDDWTERTIAQQVQFILFSEAERGNVIVPRHVAKRHLHNINREHITEDNYVEILEGYGVTSIQGLARTFNWYAMSLKERVVELVHQRDHSFYIQGQTDNPMPSFDCYDGLTLKERHLIAKEQAAQGKPERQAQTSVKGVSESQPEDRVADSFVSATAMEDPSKPDKIEIVAEGVDGETQPGDVIFDFGPEMDTTTAVELDMQQPVCVASNDFFNVGVFEFVWEKSANVAEQVMSLALPAALFSKKKETSMGAQMLKYYDAALIMYKIVLYVSGVGAISGQLALVWDECNVLNRKKEFINIATLYASKHTLVSASQQNSEEFCFTPTGIGKFVPLDEGTGATDLGSVRVFVTHPLSSATELNNVPCHLHLQCKVLSTNILQPPRMIAQAQYGMKAGQTYFPRFPTNQVLLHYNWGTSSTMGTTLVSIFSPSGIYESDGTLQPSLLGNIARNCKWWTGTCVFEICIEKTLFHSGSLAIGLGTLNTRMTNAHDIFNMPHVVCNLEMGRKFRFKCSITNWNGKNLLSTGRKSSLPRPHHFSHLRLFATVMKPLVSTSVHLDSVGVTVQLKCLENLTLGGTVSVKPIYGHWTKGKSSVDFLFSEMDLAQRKEIEKLRKDNIEEYQDKGKEPPKRAQSILSVREKFSYGAVQYFCMGWKDDERLLVIPCAPWSIRFEGHSPVKEAITCPFIDWCTSFCYWSGSLNYSIVVHRVQSSSNVGGVLNVAFDASGYPFPAGLNKGNYVVSAGGGTKWDFSYGVTTNTFSFTVQDDEFFPRRHTRMREFSSKQSRIMSLQDRLGNLIINLPPSAIVSSIEILISPGPDFKLELAQPPSANHEKYLGNMQTHTYQYTSDFSELRDFVI</sequence>
<keyword evidence="3" id="KW-0946">Virion</keyword>